<accession>A0AAE0JS50</accession>
<feature type="compositionally biased region" description="Basic residues" evidence="1">
    <location>
        <begin position="115"/>
        <end position="125"/>
    </location>
</feature>
<comment type="caution">
    <text evidence="2">The sequence shown here is derived from an EMBL/GenBank/DDBJ whole genome shotgun (WGS) entry which is preliminary data.</text>
</comment>
<protein>
    <submittedName>
        <fullName evidence="2">Uncharacterized protein</fullName>
    </submittedName>
</protein>
<feature type="compositionally biased region" description="Polar residues" evidence="1">
    <location>
        <begin position="209"/>
        <end position="220"/>
    </location>
</feature>
<evidence type="ECO:0000313" key="2">
    <source>
        <dbReference type="EMBL" id="KAK3360889.1"/>
    </source>
</evidence>
<keyword evidence="3" id="KW-1185">Reference proteome</keyword>
<dbReference type="Proteomes" id="UP001287356">
    <property type="component" value="Unassembled WGS sequence"/>
</dbReference>
<feature type="compositionally biased region" description="Basic and acidic residues" evidence="1">
    <location>
        <begin position="84"/>
        <end position="97"/>
    </location>
</feature>
<feature type="compositionally biased region" description="Basic residues" evidence="1">
    <location>
        <begin position="192"/>
        <end position="208"/>
    </location>
</feature>
<feature type="region of interest" description="Disordered" evidence="1">
    <location>
        <begin position="68"/>
        <end position="132"/>
    </location>
</feature>
<proteinExistence type="predicted"/>
<reference evidence="2" key="2">
    <citation type="submission" date="2023-06" db="EMBL/GenBank/DDBJ databases">
        <authorList>
            <consortium name="Lawrence Berkeley National Laboratory"/>
            <person name="Haridas S."/>
            <person name="Hensen N."/>
            <person name="Bonometti L."/>
            <person name="Westerberg I."/>
            <person name="Brannstrom I.O."/>
            <person name="Guillou S."/>
            <person name="Cros-Aarteil S."/>
            <person name="Calhoun S."/>
            <person name="Kuo A."/>
            <person name="Mondo S."/>
            <person name="Pangilinan J."/>
            <person name="Riley R."/>
            <person name="Labutti K."/>
            <person name="Andreopoulos B."/>
            <person name="Lipzen A."/>
            <person name="Chen C."/>
            <person name="Yanf M."/>
            <person name="Daum C."/>
            <person name="Ng V."/>
            <person name="Clum A."/>
            <person name="Steindorff A."/>
            <person name="Ohm R."/>
            <person name="Martin F."/>
            <person name="Silar P."/>
            <person name="Natvig D."/>
            <person name="Lalanne C."/>
            <person name="Gautier V."/>
            <person name="Ament-Velasquez S.L."/>
            <person name="Kruys A."/>
            <person name="Hutchinson M.I."/>
            <person name="Powell A.J."/>
            <person name="Barry K."/>
            <person name="Miller A.N."/>
            <person name="Grigoriev I.V."/>
            <person name="Debuchy R."/>
            <person name="Gladieux P."/>
            <person name="Thoren M.H."/>
            <person name="Johannesson H."/>
        </authorList>
    </citation>
    <scope>NUCLEOTIDE SEQUENCE</scope>
    <source>
        <strain evidence="2">CBS 958.72</strain>
    </source>
</reference>
<reference evidence="2" key="1">
    <citation type="journal article" date="2023" name="Mol. Phylogenet. Evol.">
        <title>Genome-scale phylogeny and comparative genomics of the fungal order Sordariales.</title>
        <authorList>
            <person name="Hensen N."/>
            <person name="Bonometti L."/>
            <person name="Westerberg I."/>
            <person name="Brannstrom I.O."/>
            <person name="Guillou S."/>
            <person name="Cros-Aarteil S."/>
            <person name="Calhoun S."/>
            <person name="Haridas S."/>
            <person name="Kuo A."/>
            <person name="Mondo S."/>
            <person name="Pangilinan J."/>
            <person name="Riley R."/>
            <person name="LaButti K."/>
            <person name="Andreopoulos B."/>
            <person name="Lipzen A."/>
            <person name="Chen C."/>
            <person name="Yan M."/>
            <person name="Daum C."/>
            <person name="Ng V."/>
            <person name="Clum A."/>
            <person name="Steindorff A."/>
            <person name="Ohm R.A."/>
            <person name="Martin F."/>
            <person name="Silar P."/>
            <person name="Natvig D.O."/>
            <person name="Lalanne C."/>
            <person name="Gautier V."/>
            <person name="Ament-Velasquez S.L."/>
            <person name="Kruys A."/>
            <person name="Hutchinson M.I."/>
            <person name="Powell A.J."/>
            <person name="Barry K."/>
            <person name="Miller A.N."/>
            <person name="Grigoriev I.V."/>
            <person name="Debuchy R."/>
            <person name="Gladieux P."/>
            <person name="Hiltunen Thoren M."/>
            <person name="Johannesson H."/>
        </authorList>
    </citation>
    <scope>NUCLEOTIDE SEQUENCE</scope>
    <source>
        <strain evidence="2">CBS 958.72</strain>
    </source>
</reference>
<evidence type="ECO:0000256" key="1">
    <source>
        <dbReference type="SAM" id="MobiDB-lite"/>
    </source>
</evidence>
<evidence type="ECO:0000313" key="3">
    <source>
        <dbReference type="Proteomes" id="UP001287356"/>
    </source>
</evidence>
<name>A0AAE0JS50_9PEZI</name>
<feature type="region of interest" description="Disordered" evidence="1">
    <location>
        <begin position="165"/>
        <end position="220"/>
    </location>
</feature>
<organism evidence="2 3">
    <name type="scientific">Lasiosphaeria ovina</name>
    <dbReference type="NCBI Taxonomy" id="92902"/>
    <lineage>
        <taxon>Eukaryota</taxon>
        <taxon>Fungi</taxon>
        <taxon>Dikarya</taxon>
        <taxon>Ascomycota</taxon>
        <taxon>Pezizomycotina</taxon>
        <taxon>Sordariomycetes</taxon>
        <taxon>Sordariomycetidae</taxon>
        <taxon>Sordariales</taxon>
        <taxon>Lasiosphaeriaceae</taxon>
        <taxon>Lasiosphaeria</taxon>
    </lineage>
</organism>
<dbReference type="AlphaFoldDB" id="A0AAE0JS50"/>
<gene>
    <name evidence="2" type="ORF">B0T24DRAFT_725286</name>
</gene>
<sequence>MRKWHLRYCRLLSTSREHTTQLATTAAAAEVWRKHQQVRPCLYPSNLTAGKKIPRPVGALHNRVHCRVPPGHGRSTYHRLPPPKKPEQLPSKERSMESSKQANTHPREVNTPRQVARRGHTKSKRAVLEAASSSLGPVRVYASSPINRSPEPNVCSARAILALRPSAPRPPQAKRADSTSAKIISTSWARRTTTRRGASRVGRLRQNRTTRAGKSTSGSDSPTMWWPHYVNAGHVRHRYEHAEPRHAQRVLSTDNTRLTLLRPNTSALGQTRFIRLS</sequence>
<dbReference type="EMBL" id="JAULSN010000014">
    <property type="protein sequence ID" value="KAK3360889.1"/>
    <property type="molecule type" value="Genomic_DNA"/>
</dbReference>